<evidence type="ECO:0000313" key="3">
    <source>
        <dbReference type="EMBL" id="PHJ24560.1"/>
    </source>
</evidence>
<dbReference type="InterPro" id="IPR000727">
    <property type="entry name" value="T_SNARE_dom"/>
</dbReference>
<dbReference type="OrthoDB" id="421009at2759"/>
<gene>
    <name evidence="3" type="ORF">CSUI_001587</name>
</gene>
<dbReference type="AlphaFoldDB" id="A0A2C6KWY8"/>
<name>A0A2C6KWY8_9APIC</name>
<accession>A0A2C6KWY8</accession>
<dbReference type="RefSeq" id="XP_067926233.1">
    <property type="nucleotide sequence ID" value="XM_068061792.1"/>
</dbReference>
<keyword evidence="1" id="KW-0812">Transmembrane</keyword>
<evidence type="ECO:0000313" key="4">
    <source>
        <dbReference type="Proteomes" id="UP000221165"/>
    </source>
</evidence>
<dbReference type="Proteomes" id="UP000221165">
    <property type="component" value="Unassembled WGS sequence"/>
</dbReference>
<keyword evidence="1" id="KW-1133">Transmembrane helix</keyword>
<keyword evidence="4" id="KW-1185">Reference proteome</keyword>
<sequence>MISHQDEMIQRIDHDIDTSMHNIREGQTELLNYFHRISSNRSLILKVFAILFAFIIFFVFFLS</sequence>
<comment type="caution">
    <text evidence="3">The sequence shown here is derived from an EMBL/GenBank/DDBJ whole genome shotgun (WGS) entry which is preliminary data.</text>
</comment>
<feature type="domain" description="T-SNARE coiled-coil homology" evidence="2">
    <location>
        <begin position="1"/>
        <end position="33"/>
    </location>
</feature>
<evidence type="ECO:0000259" key="2">
    <source>
        <dbReference type="PROSITE" id="PS50192"/>
    </source>
</evidence>
<dbReference type="VEuPathDB" id="ToxoDB:CSUI_001587"/>
<dbReference type="PROSITE" id="PS50192">
    <property type="entry name" value="T_SNARE"/>
    <property type="match status" value="1"/>
</dbReference>
<keyword evidence="1" id="KW-0472">Membrane</keyword>
<dbReference type="Gene3D" id="1.20.5.110">
    <property type="match status" value="1"/>
</dbReference>
<protein>
    <submittedName>
        <fullName evidence="3">Syntaxin 5</fullName>
    </submittedName>
</protein>
<organism evidence="3 4">
    <name type="scientific">Cystoisospora suis</name>
    <dbReference type="NCBI Taxonomy" id="483139"/>
    <lineage>
        <taxon>Eukaryota</taxon>
        <taxon>Sar</taxon>
        <taxon>Alveolata</taxon>
        <taxon>Apicomplexa</taxon>
        <taxon>Conoidasida</taxon>
        <taxon>Coccidia</taxon>
        <taxon>Eucoccidiorida</taxon>
        <taxon>Eimeriorina</taxon>
        <taxon>Sarcocystidae</taxon>
        <taxon>Cystoisospora</taxon>
    </lineage>
</organism>
<dbReference type="EMBL" id="MIGC01000640">
    <property type="protein sequence ID" value="PHJ24560.1"/>
    <property type="molecule type" value="Genomic_DNA"/>
</dbReference>
<dbReference type="Pfam" id="PF05739">
    <property type="entry name" value="SNARE"/>
    <property type="match status" value="1"/>
</dbReference>
<feature type="transmembrane region" description="Helical" evidence="1">
    <location>
        <begin position="43"/>
        <end position="62"/>
    </location>
</feature>
<reference evidence="3 4" key="1">
    <citation type="journal article" date="2017" name="Int. J. Parasitol.">
        <title>The genome of the protozoan parasite Cystoisospora suis and a reverse vaccinology approach to identify vaccine candidates.</title>
        <authorList>
            <person name="Palmieri N."/>
            <person name="Shrestha A."/>
            <person name="Ruttkowski B."/>
            <person name="Beck T."/>
            <person name="Vogl C."/>
            <person name="Tomley F."/>
            <person name="Blake D.P."/>
            <person name="Joachim A."/>
        </authorList>
    </citation>
    <scope>NUCLEOTIDE SEQUENCE [LARGE SCALE GENOMIC DNA]</scope>
    <source>
        <strain evidence="3 4">Wien I</strain>
    </source>
</reference>
<dbReference type="SUPFAM" id="SSF58038">
    <property type="entry name" value="SNARE fusion complex"/>
    <property type="match status" value="1"/>
</dbReference>
<dbReference type="GeneID" id="94425003"/>
<proteinExistence type="predicted"/>
<evidence type="ECO:0000256" key="1">
    <source>
        <dbReference type="SAM" id="Phobius"/>
    </source>
</evidence>